<accession>A0A392VQV6</accession>
<comment type="caution">
    <text evidence="1">The sequence shown here is derived from an EMBL/GenBank/DDBJ whole genome shotgun (WGS) entry which is preliminary data.</text>
</comment>
<name>A0A392VQV6_9FABA</name>
<dbReference type="AlphaFoldDB" id="A0A392VQV6"/>
<keyword evidence="2" id="KW-1185">Reference proteome</keyword>
<sequence length="31" mass="3638">AQVYDTWQWQLDPAKGYSVRSAYHVIPVLFV</sequence>
<evidence type="ECO:0000313" key="2">
    <source>
        <dbReference type="Proteomes" id="UP000265520"/>
    </source>
</evidence>
<dbReference type="Proteomes" id="UP000265520">
    <property type="component" value="Unassembled WGS sequence"/>
</dbReference>
<feature type="non-terminal residue" evidence="1">
    <location>
        <position position="1"/>
    </location>
</feature>
<reference evidence="1 2" key="1">
    <citation type="journal article" date="2018" name="Front. Plant Sci.">
        <title>Red Clover (Trifolium pratense) and Zigzag Clover (T. medium) - A Picture of Genomic Similarities and Differences.</title>
        <authorList>
            <person name="Dluhosova J."/>
            <person name="Istvanek J."/>
            <person name="Nedelnik J."/>
            <person name="Repkova J."/>
        </authorList>
    </citation>
    <scope>NUCLEOTIDE SEQUENCE [LARGE SCALE GENOMIC DNA]</scope>
    <source>
        <strain evidence="2">cv. 10/8</strain>
        <tissue evidence="1">Leaf</tissue>
    </source>
</reference>
<evidence type="ECO:0000313" key="1">
    <source>
        <dbReference type="EMBL" id="MCI89799.1"/>
    </source>
</evidence>
<proteinExistence type="predicted"/>
<organism evidence="1 2">
    <name type="scientific">Trifolium medium</name>
    <dbReference type="NCBI Taxonomy" id="97028"/>
    <lineage>
        <taxon>Eukaryota</taxon>
        <taxon>Viridiplantae</taxon>
        <taxon>Streptophyta</taxon>
        <taxon>Embryophyta</taxon>
        <taxon>Tracheophyta</taxon>
        <taxon>Spermatophyta</taxon>
        <taxon>Magnoliopsida</taxon>
        <taxon>eudicotyledons</taxon>
        <taxon>Gunneridae</taxon>
        <taxon>Pentapetalae</taxon>
        <taxon>rosids</taxon>
        <taxon>fabids</taxon>
        <taxon>Fabales</taxon>
        <taxon>Fabaceae</taxon>
        <taxon>Papilionoideae</taxon>
        <taxon>50 kb inversion clade</taxon>
        <taxon>NPAAA clade</taxon>
        <taxon>Hologalegina</taxon>
        <taxon>IRL clade</taxon>
        <taxon>Trifolieae</taxon>
        <taxon>Trifolium</taxon>
    </lineage>
</organism>
<dbReference type="EMBL" id="LXQA011228083">
    <property type="protein sequence ID" value="MCI89799.1"/>
    <property type="molecule type" value="Genomic_DNA"/>
</dbReference>
<protein>
    <submittedName>
        <fullName evidence="1">Uncharacterized protein</fullName>
    </submittedName>
</protein>